<evidence type="ECO:0000256" key="1">
    <source>
        <dbReference type="ARBA" id="ARBA00000971"/>
    </source>
</evidence>
<dbReference type="InterPro" id="IPR043170">
    <property type="entry name" value="PTPA_C_lid"/>
</dbReference>
<dbReference type="GO" id="GO:0005737">
    <property type="term" value="C:cytoplasm"/>
    <property type="evidence" value="ECO:0007669"/>
    <property type="project" value="UniProtKB-SubCell"/>
</dbReference>
<evidence type="ECO:0000256" key="7">
    <source>
        <dbReference type="ARBA" id="ARBA00023235"/>
    </source>
</evidence>
<dbReference type="Gene3D" id="1.20.120.1150">
    <property type="match status" value="1"/>
</dbReference>
<dbReference type="Pfam" id="PF03095">
    <property type="entry name" value="PTPA"/>
    <property type="match status" value="1"/>
</dbReference>
<sequence length="343" mass="39762">MDNAEGSLQLTQFVKPTRAILNISDVSVWLKSEAHNKYMKFIRGLNNSVRGVSTDSTDIYISENVKKIIEVLDLFQEWTEEYPPEDMGTQRFGNKAYRKWYARLTSDAEKVLLKVLPTNLEESKIELLPYLMDSFGNSTRIDYGSGHEASFLIFLFCLYQINFLVAPEDDCSVILRVFHRYLKLVKHLQCIYRMEPAGSRGVHAIDDFQFLPFLFGSSQLIDNKFRLIPDYYLRPEMVKQYQTDNLFFEAVQYINETKTGPFYEHSNQLYNISAVQTWERINEGMFKMYEGEVLKKFPVVQHFLFGKLFSFKESEDSCGSSKAIGLDSLAKGRHPSNLGIIQE</sequence>
<dbReference type="CDD" id="cd04087">
    <property type="entry name" value="PTPA"/>
    <property type="match status" value="1"/>
</dbReference>
<reference evidence="12" key="1">
    <citation type="submission" date="2016-11" db="UniProtKB">
        <authorList>
            <consortium name="WormBaseParasite"/>
        </authorList>
    </citation>
    <scope>IDENTIFICATION</scope>
</reference>
<organism evidence="11 12">
    <name type="scientific">Meloidogyne hapla</name>
    <name type="common">Root-knot nematode worm</name>
    <dbReference type="NCBI Taxonomy" id="6305"/>
    <lineage>
        <taxon>Eukaryota</taxon>
        <taxon>Metazoa</taxon>
        <taxon>Ecdysozoa</taxon>
        <taxon>Nematoda</taxon>
        <taxon>Chromadorea</taxon>
        <taxon>Rhabditida</taxon>
        <taxon>Tylenchina</taxon>
        <taxon>Tylenchomorpha</taxon>
        <taxon>Tylenchoidea</taxon>
        <taxon>Meloidogynidae</taxon>
        <taxon>Meloidogyninae</taxon>
        <taxon>Meloidogyne</taxon>
    </lineage>
</organism>
<dbReference type="GO" id="GO:0003755">
    <property type="term" value="F:peptidyl-prolyl cis-trans isomerase activity"/>
    <property type="evidence" value="ECO:0007669"/>
    <property type="project" value="UniProtKB-KW"/>
</dbReference>
<dbReference type="AlphaFoldDB" id="A0A1I8BMF1"/>
<evidence type="ECO:0000256" key="3">
    <source>
        <dbReference type="ARBA" id="ARBA00011019"/>
    </source>
</evidence>
<keyword evidence="11" id="KW-1185">Reference proteome</keyword>
<evidence type="ECO:0000256" key="5">
    <source>
        <dbReference type="ARBA" id="ARBA00022490"/>
    </source>
</evidence>
<accession>A0A1I8BMF1</accession>
<keyword evidence="7 10" id="KW-0413">Isomerase</keyword>
<dbReference type="InterPro" id="IPR004327">
    <property type="entry name" value="Phstyr_phstse_ac"/>
</dbReference>
<evidence type="ECO:0000313" key="11">
    <source>
        <dbReference type="Proteomes" id="UP000095281"/>
    </source>
</evidence>
<dbReference type="GO" id="GO:0000159">
    <property type="term" value="C:protein phosphatase type 2A complex"/>
    <property type="evidence" value="ECO:0007669"/>
    <property type="project" value="TreeGrafter"/>
</dbReference>
<evidence type="ECO:0000256" key="8">
    <source>
        <dbReference type="ARBA" id="ARBA00044786"/>
    </source>
</evidence>
<comment type="function">
    <text evidence="10">PPIases accelerate the folding of proteins. It catalyzes the cis-trans isomerization of proline imidic peptide bonds in oligopeptides.</text>
</comment>
<evidence type="ECO:0000256" key="9">
    <source>
        <dbReference type="ARBA" id="ARBA00044820"/>
    </source>
</evidence>
<comment type="subcellular location">
    <subcellularLocation>
        <location evidence="2 10">Cytoplasm</location>
    </subcellularLocation>
</comment>
<dbReference type="WBParaSite" id="MhA1_Contig325.frz3.gene24">
    <property type="protein sequence ID" value="MhA1_Contig325.frz3.gene24"/>
    <property type="gene ID" value="MhA1_Contig325.frz3.gene24"/>
</dbReference>
<dbReference type="Proteomes" id="UP000095281">
    <property type="component" value="Unplaced"/>
</dbReference>
<keyword evidence="5 10" id="KW-0963">Cytoplasm</keyword>
<dbReference type="FunFam" id="1.20.120.1150:FF:000002">
    <property type="entry name" value="Serine/threonine-protein phosphatase 2A activator"/>
    <property type="match status" value="1"/>
</dbReference>
<evidence type="ECO:0000313" key="12">
    <source>
        <dbReference type="WBParaSite" id="MhA1_Contig325.frz3.gene24"/>
    </source>
</evidence>
<evidence type="ECO:0000256" key="6">
    <source>
        <dbReference type="ARBA" id="ARBA00023110"/>
    </source>
</evidence>
<dbReference type="GO" id="GO:0005634">
    <property type="term" value="C:nucleus"/>
    <property type="evidence" value="ECO:0007669"/>
    <property type="project" value="TreeGrafter"/>
</dbReference>
<comment type="similarity">
    <text evidence="3 10">Belongs to the PTPA-type PPIase family.</text>
</comment>
<dbReference type="OMA" id="SWIKINA"/>
<protein>
    <recommendedName>
        <fullName evidence="8 10">Serine/threonine-protein phosphatase 2A activator</fullName>
        <ecNumber evidence="4 10">5.2.1.8</ecNumber>
    </recommendedName>
    <alternativeName>
        <fullName evidence="9 10">Phosphotyrosyl phosphatase activator</fullName>
    </alternativeName>
</protein>
<dbReference type="PIRSF" id="PIRSF016325">
    <property type="entry name" value="Phstyr_phstse_ac"/>
    <property type="match status" value="1"/>
</dbReference>
<comment type="catalytic activity">
    <reaction evidence="1 10">
        <text>[protein]-peptidylproline (omega=180) = [protein]-peptidylproline (omega=0)</text>
        <dbReference type="Rhea" id="RHEA:16237"/>
        <dbReference type="Rhea" id="RHEA-COMP:10747"/>
        <dbReference type="Rhea" id="RHEA-COMP:10748"/>
        <dbReference type="ChEBI" id="CHEBI:83833"/>
        <dbReference type="ChEBI" id="CHEBI:83834"/>
        <dbReference type="EC" id="5.2.1.8"/>
    </reaction>
</comment>
<dbReference type="GO" id="GO:0007052">
    <property type="term" value="P:mitotic spindle organization"/>
    <property type="evidence" value="ECO:0007669"/>
    <property type="project" value="TreeGrafter"/>
</dbReference>
<dbReference type="GO" id="GO:0008160">
    <property type="term" value="F:protein tyrosine phosphatase activator activity"/>
    <property type="evidence" value="ECO:0007669"/>
    <property type="project" value="TreeGrafter"/>
</dbReference>
<dbReference type="SUPFAM" id="SSF140984">
    <property type="entry name" value="PTPA-like"/>
    <property type="match status" value="1"/>
</dbReference>
<evidence type="ECO:0000256" key="2">
    <source>
        <dbReference type="ARBA" id="ARBA00004496"/>
    </source>
</evidence>
<dbReference type="InterPro" id="IPR037218">
    <property type="entry name" value="PTPA_sf"/>
</dbReference>
<dbReference type="PANTHER" id="PTHR10012:SF0">
    <property type="entry name" value="SERINE_THREONINE-PROTEIN PHOSPHATASE 2A ACTIVATOR"/>
    <property type="match status" value="1"/>
</dbReference>
<dbReference type="PANTHER" id="PTHR10012">
    <property type="entry name" value="SERINE/THREONINE-PROTEIN PHOSPHATASE 2A REGULATORY SUBUNIT B"/>
    <property type="match status" value="1"/>
</dbReference>
<keyword evidence="6 10" id="KW-0697">Rotamase</keyword>
<evidence type="ECO:0000256" key="10">
    <source>
        <dbReference type="RuleBase" id="RU361210"/>
    </source>
</evidence>
<dbReference type="EC" id="5.2.1.8" evidence="4 10"/>
<name>A0A1I8BMF1_MELHA</name>
<proteinExistence type="inferred from homology"/>
<evidence type="ECO:0000256" key="4">
    <source>
        <dbReference type="ARBA" id="ARBA00013194"/>
    </source>
</evidence>